<name>A0A6A5VBV3_9PLEO</name>
<protein>
    <submittedName>
        <fullName evidence="1">Uncharacterized protein</fullName>
    </submittedName>
</protein>
<dbReference type="Proteomes" id="UP000800036">
    <property type="component" value="Unassembled WGS sequence"/>
</dbReference>
<organism evidence="1 2">
    <name type="scientific">Bimuria novae-zelandiae CBS 107.79</name>
    <dbReference type="NCBI Taxonomy" id="1447943"/>
    <lineage>
        <taxon>Eukaryota</taxon>
        <taxon>Fungi</taxon>
        <taxon>Dikarya</taxon>
        <taxon>Ascomycota</taxon>
        <taxon>Pezizomycotina</taxon>
        <taxon>Dothideomycetes</taxon>
        <taxon>Pleosporomycetidae</taxon>
        <taxon>Pleosporales</taxon>
        <taxon>Massarineae</taxon>
        <taxon>Didymosphaeriaceae</taxon>
        <taxon>Bimuria</taxon>
    </lineage>
</organism>
<proteinExistence type="predicted"/>
<reference evidence="1" key="1">
    <citation type="journal article" date="2020" name="Stud. Mycol.">
        <title>101 Dothideomycetes genomes: a test case for predicting lifestyles and emergence of pathogens.</title>
        <authorList>
            <person name="Haridas S."/>
            <person name="Albert R."/>
            <person name="Binder M."/>
            <person name="Bloem J."/>
            <person name="Labutti K."/>
            <person name="Salamov A."/>
            <person name="Andreopoulos B."/>
            <person name="Baker S."/>
            <person name="Barry K."/>
            <person name="Bills G."/>
            <person name="Bluhm B."/>
            <person name="Cannon C."/>
            <person name="Castanera R."/>
            <person name="Culley D."/>
            <person name="Daum C."/>
            <person name="Ezra D."/>
            <person name="Gonzalez J."/>
            <person name="Henrissat B."/>
            <person name="Kuo A."/>
            <person name="Liang C."/>
            <person name="Lipzen A."/>
            <person name="Lutzoni F."/>
            <person name="Magnuson J."/>
            <person name="Mondo S."/>
            <person name="Nolan M."/>
            <person name="Ohm R."/>
            <person name="Pangilinan J."/>
            <person name="Park H.-J."/>
            <person name="Ramirez L."/>
            <person name="Alfaro M."/>
            <person name="Sun H."/>
            <person name="Tritt A."/>
            <person name="Yoshinaga Y."/>
            <person name="Zwiers L.-H."/>
            <person name="Turgeon B."/>
            <person name="Goodwin S."/>
            <person name="Spatafora J."/>
            <person name="Crous P."/>
            <person name="Grigoriev I."/>
        </authorList>
    </citation>
    <scope>NUCLEOTIDE SEQUENCE</scope>
    <source>
        <strain evidence="1">CBS 107.79</strain>
    </source>
</reference>
<keyword evidence="2" id="KW-1185">Reference proteome</keyword>
<gene>
    <name evidence="1" type="ORF">BU23DRAFT_206982</name>
</gene>
<sequence length="117" mass="12511">MPLSLPYPETCSVIGSYPSRRLAQCHVHAVADRNNGIVASRGCQGGVSLELMDARYLGCFPCRWTGQRDGPRGSPHSSAVGTLLNHVPCLDRPGLLTNEISSATCFCCKNSYSAVKA</sequence>
<dbReference type="OrthoDB" id="10463077at2759"/>
<dbReference type="EMBL" id="ML976699">
    <property type="protein sequence ID" value="KAF1970717.1"/>
    <property type="molecule type" value="Genomic_DNA"/>
</dbReference>
<accession>A0A6A5VBV3</accession>
<evidence type="ECO:0000313" key="2">
    <source>
        <dbReference type="Proteomes" id="UP000800036"/>
    </source>
</evidence>
<dbReference type="AlphaFoldDB" id="A0A6A5VBV3"/>
<evidence type="ECO:0000313" key="1">
    <source>
        <dbReference type="EMBL" id="KAF1970717.1"/>
    </source>
</evidence>